<evidence type="ECO:0000256" key="1">
    <source>
        <dbReference type="ARBA" id="ARBA00022723"/>
    </source>
</evidence>
<dbReference type="EMBL" id="BARV01042536">
    <property type="protein sequence ID" value="GAI48668.1"/>
    <property type="molecule type" value="Genomic_DNA"/>
</dbReference>
<keyword evidence="2" id="KW-0408">Iron</keyword>
<evidence type="ECO:0000256" key="2">
    <source>
        <dbReference type="ARBA" id="ARBA00023004"/>
    </source>
</evidence>
<dbReference type="Pfam" id="PF03063">
    <property type="entry name" value="Prismane"/>
    <property type="match status" value="1"/>
</dbReference>
<dbReference type="GO" id="GO:0004601">
    <property type="term" value="F:peroxidase activity"/>
    <property type="evidence" value="ECO:0007669"/>
    <property type="project" value="TreeGrafter"/>
</dbReference>
<dbReference type="Gene3D" id="3.40.50.2030">
    <property type="match status" value="1"/>
</dbReference>
<proteinExistence type="predicted"/>
<comment type="caution">
    <text evidence="4">The sequence shown here is derived from an EMBL/GenBank/DDBJ whole genome shotgun (WGS) entry which is preliminary data.</text>
</comment>
<dbReference type="GO" id="GO:0042542">
    <property type="term" value="P:response to hydrogen peroxide"/>
    <property type="evidence" value="ECO:0007669"/>
    <property type="project" value="TreeGrafter"/>
</dbReference>
<feature type="non-terminal residue" evidence="4">
    <location>
        <position position="1"/>
    </location>
</feature>
<dbReference type="GO" id="GO:0050418">
    <property type="term" value="F:hydroxylamine reductase activity"/>
    <property type="evidence" value="ECO:0007669"/>
    <property type="project" value="TreeGrafter"/>
</dbReference>
<dbReference type="SUPFAM" id="SSF56821">
    <property type="entry name" value="Prismane protein-like"/>
    <property type="match status" value="1"/>
</dbReference>
<dbReference type="InterPro" id="IPR004137">
    <property type="entry name" value="HCP/CODH"/>
</dbReference>
<keyword evidence="1" id="KW-0479">Metal-binding</keyword>
<name>X1NYI8_9ZZZZ</name>
<evidence type="ECO:0000313" key="4">
    <source>
        <dbReference type="EMBL" id="GAI48668.1"/>
    </source>
</evidence>
<sequence>VPEGGLGDDISDLPVAGAAPEWMSEKAVSIGMYFVASGVYTVIAEPLPVLGAPNLTSYLTDGIEKDLGGKWAFEQDPIKAARMMIEHIEKKRDALGINKETERKLYDMADRRALSIE</sequence>
<dbReference type="GO" id="GO:0051536">
    <property type="term" value="F:iron-sulfur cluster binding"/>
    <property type="evidence" value="ECO:0007669"/>
    <property type="project" value="UniProtKB-KW"/>
</dbReference>
<evidence type="ECO:0008006" key="5">
    <source>
        <dbReference type="Google" id="ProtNLM"/>
    </source>
</evidence>
<reference evidence="4" key="1">
    <citation type="journal article" date="2014" name="Front. Microbiol.">
        <title>High frequency of phylogenetically diverse reductive dehalogenase-homologous genes in deep subseafloor sedimentary metagenomes.</title>
        <authorList>
            <person name="Kawai M."/>
            <person name="Futagami T."/>
            <person name="Toyoda A."/>
            <person name="Takaki Y."/>
            <person name="Nishi S."/>
            <person name="Hori S."/>
            <person name="Arai W."/>
            <person name="Tsubouchi T."/>
            <person name="Morono Y."/>
            <person name="Uchiyama I."/>
            <person name="Ito T."/>
            <person name="Fujiyama A."/>
            <person name="Inagaki F."/>
            <person name="Takami H."/>
        </authorList>
    </citation>
    <scope>NUCLEOTIDE SEQUENCE</scope>
    <source>
        <strain evidence="4">Expedition CK06-06</strain>
    </source>
</reference>
<dbReference type="GO" id="GO:0046872">
    <property type="term" value="F:metal ion binding"/>
    <property type="evidence" value="ECO:0007669"/>
    <property type="project" value="UniProtKB-KW"/>
</dbReference>
<dbReference type="PANTHER" id="PTHR30109:SF4">
    <property type="entry name" value="CARBON MONOXIDE DEHYDROGENASE"/>
    <property type="match status" value="1"/>
</dbReference>
<dbReference type="InterPro" id="IPR016099">
    <property type="entry name" value="Prismane-like_a/b-sand"/>
</dbReference>
<dbReference type="InterPro" id="IPR011254">
    <property type="entry name" value="Prismane-like_sf"/>
</dbReference>
<accession>X1NYI8</accession>
<organism evidence="4">
    <name type="scientific">marine sediment metagenome</name>
    <dbReference type="NCBI Taxonomy" id="412755"/>
    <lineage>
        <taxon>unclassified sequences</taxon>
        <taxon>metagenomes</taxon>
        <taxon>ecological metagenomes</taxon>
    </lineage>
</organism>
<gene>
    <name evidence="4" type="ORF">S06H3_63923</name>
</gene>
<keyword evidence="3" id="KW-0411">Iron-sulfur</keyword>
<protein>
    <recommendedName>
        <fullName evidence="5">Carbon monoxide dehydrogenase</fullName>
    </recommendedName>
</protein>
<dbReference type="AlphaFoldDB" id="X1NYI8"/>
<dbReference type="PANTHER" id="PTHR30109">
    <property type="entry name" value="HYDROXYLAMINE REDUCTASE"/>
    <property type="match status" value="1"/>
</dbReference>
<evidence type="ECO:0000256" key="3">
    <source>
        <dbReference type="ARBA" id="ARBA00023014"/>
    </source>
</evidence>